<name>A0ABN2M1C3_9MICO</name>
<reference evidence="9 10" key="1">
    <citation type="journal article" date="2019" name="Int. J. Syst. Evol. Microbiol.">
        <title>The Global Catalogue of Microorganisms (GCM) 10K type strain sequencing project: providing services to taxonomists for standard genome sequencing and annotation.</title>
        <authorList>
            <consortium name="The Broad Institute Genomics Platform"/>
            <consortium name="The Broad Institute Genome Sequencing Center for Infectious Disease"/>
            <person name="Wu L."/>
            <person name="Ma J."/>
        </authorList>
    </citation>
    <scope>NUCLEOTIDE SEQUENCE [LARGE SCALE GENOMIC DNA]</scope>
    <source>
        <strain evidence="9 10">JCM 15592</strain>
    </source>
</reference>
<keyword evidence="10" id="KW-1185">Reference proteome</keyword>
<comment type="similarity">
    <text evidence="2">Belongs to the auxin efflux carrier (TC 2.A.69) family.</text>
</comment>
<comment type="subcellular location">
    <subcellularLocation>
        <location evidence="1">Cell membrane</location>
        <topology evidence="1">Multi-pass membrane protein</topology>
    </subcellularLocation>
</comment>
<dbReference type="PANTHER" id="PTHR36838">
    <property type="entry name" value="AUXIN EFFLUX CARRIER FAMILY PROTEIN"/>
    <property type="match status" value="1"/>
</dbReference>
<keyword evidence="6 8" id="KW-1133">Transmembrane helix</keyword>
<evidence type="ECO:0000256" key="3">
    <source>
        <dbReference type="ARBA" id="ARBA00022448"/>
    </source>
</evidence>
<accession>A0ABN2M1C3</accession>
<evidence type="ECO:0000313" key="10">
    <source>
        <dbReference type="Proteomes" id="UP001499938"/>
    </source>
</evidence>
<dbReference type="Proteomes" id="UP001499938">
    <property type="component" value="Unassembled WGS sequence"/>
</dbReference>
<dbReference type="InterPro" id="IPR004776">
    <property type="entry name" value="Mem_transp_PIN-like"/>
</dbReference>
<feature type="transmembrane region" description="Helical" evidence="8">
    <location>
        <begin position="63"/>
        <end position="83"/>
    </location>
</feature>
<feature type="transmembrane region" description="Helical" evidence="8">
    <location>
        <begin position="246"/>
        <end position="265"/>
    </location>
</feature>
<dbReference type="RefSeq" id="WP_344087879.1">
    <property type="nucleotide sequence ID" value="NZ_BAAAPO010000051.1"/>
</dbReference>
<evidence type="ECO:0000256" key="5">
    <source>
        <dbReference type="ARBA" id="ARBA00022692"/>
    </source>
</evidence>
<keyword evidence="4" id="KW-1003">Cell membrane</keyword>
<feature type="transmembrane region" description="Helical" evidence="8">
    <location>
        <begin position="6"/>
        <end position="26"/>
    </location>
</feature>
<keyword evidence="5 8" id="KW-0812">Transmembrane</keyword>
<feature type="transmembrane region" description="Helical" evidence="8">
    <location>
        <begin position="155"/>
        <end position="176"/>
    </location>
</feature>
<feature type="transmembrane region" description="Helical" evidence="8">
    <location>
        <begin position="217"/>
        <end position="240"/>
    </location>
</feature>
<evidence type="ECO:0000256" key="6">
    <source>
        <dbReference type="ARBA" id="ARBA00022989"/>
    </source>
</evidence>
<keyword evidence="7 8" id="KW-0472">Membrane</keyword>
<feature type="transmembrane region" description="Helical" evidence="8">
    <location>
        <begin position="188"/>
        <end position="205"/>
    </location>
</feature>
<organism evidence="9 10">
    <name type="scientific">Nostocoides veronense</name>
    <dbReference type="NCBI Taxonomy" id="330836"/>
    <lineage>
        <taxon>Bacteria</taxon>
        <taxon>Bacillati</taxon>
        <taxon>Actinomycetota</taxon>
        <taxon>Actinomycetes</taxon>
        <taxon>Micrococcales</taxon>
        <taxon>Intrasporangiaceae</taxon>
        <taxon>Nostocoides</taxon>
    </lineage>
</organism>
<sequence>MGLLAALLDVMVPVLVVAGIGALLGRRFTLDQATIGKIALNALTPALCLHTLLTTRVSGREGAHLLGAYLVVVVLACGVGFLSSMGMPGRTRRGVMVATAIGNNGNMGLPIALFALGPVGLDQSVLIFLGSVIVTFVLAPALLGSADGARGAVRAVLRLPAIWAMAAALVLRAGGWQLPTGIARGVELLSQATLPMILLALGVQLGSSQRVVVTRPIAAAVAGRILVVPALALGVGLALGLAALPLQALVLAAAMPTAVNAFILAQEYEGDVPTVAGSVTVSTLVSFATVAVVTALLPWVGSLA</sequence>
<dbReference type="Pfam" id="PF03547">
    <property type="entry name" value="Mem_trans"/>
    <property type="match status" value="1"/>
</dbReference>
<feature type="transmembrane region" description="Helical" evidence="8">
    <location>
        <begin position="38"/>
        <end position="57"/>
    </location>
</feature>
<comment type="caution">
    <text evidence="9">The sequence shown here is derived from an EMBL/GenBank/DDBJ whole genome shotgun (WGS) entry which is preliminary data.</text>
</comment>
<proteinExistence type="inferred from homology"/>
<evidence type="ECO:0000256" key="7">
    <source>
        <dbReference type="ARBA" id="ARBA00023136"/>
    </source>
</evidence>
<dbReference type="EMBL" id="BAAAPO010000051">
    <property type="protein sequence ID" value="GAA1806254.1"/>
    <property type="molecule type" value="Genomic_DNA"/>
</dbReference>
<gene>
    <name evidence="9" type="ORF">GCM10009811_32230</name>
</gene>
<dbReference type="PANTHER" id="PTHR36838:SF1">
    <property type="entry name" value="SLR1864 PROTEIN"/>
    <property type="match status" value="1"/>
</dbReference>
<evidence type="ECO:0000256" key="1">
    <source>
        <dbReference type="ARBA" id="ARBA00004651"/>
    </source>
</evidence>
<protein>
    <submittedName>
        <fullName evidence="9">AEC family transporter</fullName>
    </submittedName>
</protein>
<evidence type="ECO:0000313" key="9">
    <source>
        <dbReference type="EMBL" id="GAA1806254.1"/>
    </source>
</evidence>
<feature type="transmembrane region" description="Helical" evidence="8">
    <location>
        <begin position="95"/>
        <end position="119"/>
    </location>
</feature>
<feature type="transmembrane region" description="Helical" evidence="8">
    <location>
        <begin position="277"/>
        <end position="300"/>
    </location>
</feature>
<evidence type="ECO:0000256" key="4">
    <source>
        <dbReference type="ARBA" id="ARBA00022475"/>
    </source>
</evidence>
<evidence type="ECO:0000256" key="8">
    <source>
        <dbReference type="SAM" id="Phobius"/>
    </source>
</evidence>
<feature type="transmembrane region" description="Helical" evidence="8">
    <location>
        <begin position="125"/>
        <end position="143"/>
    </location>
</feature>
<dbReference type="Gene3D" id="1.20.1530.20">
    <property type="match status" value="1"/>
</dbReference>
<keyword evidence="3" id="KW-0813">Transport</keyword>
<dbReference type="InterPro" id="IPR038770">
    <property type="entry name" value="Na+/solute_symporter_sf"/>
</dbReference>
<evidence type="ECO:0000256" key="2">
    <source>
        <dbReference type="ARBA" id="ARBA00010145"/>
    </source>
</evidence>